<protein>
    <submittedName>
        <fullName evidence="1">Uncharacterized protein</fullName>
    </submittedName>
</protein>
<name>A0A3N0XZ19_ANAGA</name>
<dbReference type="AlphaFoldDB" id="A0A3N0XZ19"/>
<keyword evidence="2" id="KW-1185">Reference proteome</keyword>
<proteinExistence type="predicted"/>
<dbReference type="EMBL" id="RJVU01057109">
    <property type="protein sequence ID" value="ROK35611.1"/>
    <property type="molecule type" value="Genomic_DNA"/>
</dbReference>
<organism evidence="1 2">
    <name type="scientific">Anabarilius grahami</name>
    <name type="common">Kanglang fish</name>
    <name type="synonym">Barilius grahami</name>
    <dbReference type="NCBI Taxonomy" id="495550"/>
    <lineage>
        <taxon>Eukaryota</taxon>
        <taxon>Metazoa</taxon>
        <taxon>Chordata</taxon>
        <taxon>Craniata</taxon>
        <taxon>Vertebrata</taxon>
        <taxon>Euteleostomi</taxon>
        <taxon>Actinopterygii</taxon>
        <taxon>Neopterygii</taxon>
        <taxon>Teleostei</taxon>
        <taxon>Ostariophysi</taxon>
        <taxon>Cypriniformes</taxon>
        <taxon>Xenocyprididae</taxon>
        <taxon>Xenocypridinae</taxon>
        <taxon>Xenocypridinae incertae sedis</taxon>
        <taxon>Anabarilius</taxon>
    </lineage>
</organism>
<sequence length="269" mass="27983">MSCEPTPSGACEPNIAVEPEMPESDQVQVPAVPSTAEGAILGNVSAWARGAHDSAYNLGRLRSSLTCCPDSRTYAPHPFQHGPSTLQPHQAPSVSRHHLGHIGTSALLSPPSGSATDLGCFSSTSDLPTHTSSWEVIAAARVFYDAPSPRPFGYAVGSYSGVIASNLSHGGIRTRTTMAPPTSDTTMEHSSGCDMGTIHHAPAQGSSLALTTFSTALDPSVSPPPGQPSSSGTSFCILCLFREPFTSPFTIPFTIPSPSPHSHHLLSTA</sequence>
<reference evidence="1 2" key="1">
    <citation type="submission" date="2018-10" db="EMBL/GenBank/DDBJ databases">
        <title>Genome assembly for a Yunnan-Guizhou Plateau 3E fish, Anabarilius grahami (Regan), and its evolutionary and genetic applications.</title>
        <authorList>
            <person name="Jiang W."/>
        </authorList>
    </citation>
    <scope>NUCLEOTIDE SEQUENCE [LARGE SCALE GENOMIC DNA]</scope>
    <source>
        <strain evidence="1">AG-KIZ</strain>
        <tissue evidence="1">Muscle</tissue>
    </source>
</reference>
<evidence type="ECO:0000313" key="1">
    <source>
        <dbReference type="EMBL" id="ROK35611.1"/>
    </source>
</evidence>
<gene>
    <name evidence="1" type="ORF">DPX16_17354</name>
</gene>
<evidence type="ECO:0000313" key="2">
    <source>
        <dbReference type="Proteomes" id="UP000281406"/>
    </source>
</evidence>
<accession>A0A3N0XZ19</accession>
<dbReference type="Proteomes" id="UP000281406">
    <property type="component" value="Unassembled WGS sequence"/>
</dbReference>
<comment type="caution">
    <text evidence="1">The sequence shown here is derived from an EMBL/GenBank/DDBJ whole genome shotgun (WGS) entry which is preliminary data.</text>
</comment>